<dbReference type="InterPro" id="IPR018490">
    <property type="entry name" value="cNMP-bd_dom_sf"/>
</dbReference>
<comment type="caution">
    <text evidence="6">The sequence shown here is derived from an EMBL/GenBank/DDBJ whole genome shotgun (WGS) entry which is preliminary data.</text>
</comment>
<dbReference type="PROSITE" id="PS50042">
    <property type="entry name" value="CNMP_BINDING_3"/>
    <property type="match status" value="1"/>
</dbReference>
<evidence type="ECO:0000313" key="6">
    <source>
        <dbReference type="EMBL" id="MBC5778968.1"/>
    </source>
</evidence>
<dbReference type="RefSeq" id="WP_186994426.1">
    <property type="nucleotide sequence ID" value="NZ_JACOQG010000005.1"/>
</dbReference>
<dbReference type="InterPro" id="IPR014710">
    <property type="entry name" value="RmlC-like_jellyroll"/>
</dbReference>
<dbReference type="Proteomes" id="UP000649826">
    <property type="component" value="Unassembled WGS sequence"/>
</dbReference>
<sequence length="216" mass="25125">MPHITLFTDILPGEQERMRVCFRARELVFKNGETVMEYSNTMNKVGLILYGRATLYCCDKDGNQYMIDELKKDAVFGEPFLLPADSQHYYVKAEEETKVMFIDYEHVIKRCEKACHHHSQMISNLLQMTALQSRQQMQRIYILSRATTRKKLLAYLNGLSAEKHSCKVHIPMSYTALAQYLGVDRSAMTRELKSLEEEGILVKEGRDIVFPYRLNL</sequence>
<feature type="domain" description="Cyclic nucleotide-binding" evidence="4">
    <location>
        <begin position="6"/>
        <end position="105"/>
    </location>
</feature>
<dbReference type="Pfam" id="PF00027">
    <property type="entry name" value="cNMP_binding"/>
    <property type="match status" value="1"/>
</dbReference>
<accession>A0ABR7IGJ1</accession>
<organism evidence="6 7">
    <name type="scientific">Blautia difficilis</name>
    <dbReference type="NCBI Taxonomy" id="2763027"/>
    <lineage>
        <taxon>Bacteria</taxon>
        <taxon>Bacillati</taxon>
        <taxon>Bacillota</taxon>
        <taxon>Clostridia</taxon>
        <taxon>Lachnospirales</taxon>
        <taxon>Lachnospiraceae</taxon>
        <taxon>Blautia</taxon>
    </lineage>
</organism>
<gene>
    <name evidence="6" type="ORF">H8Z82_04710</name>
</gene>
<dbReference type="InterPro" id="IPR011991">
    <property type="entry name" value="ArsR-like_HTH"/>
</dbReference>
<name>A0ABR7IGJ1_9FIRM</name>
<reference evidence="6 7" key="1">
    <citation type="submission" date="2020-08" db="EMBL/GenBank/DDBJ databases">
        <title>Genome public.</title>
        <authorList>
            <person name="Liu C."/>
            <person name="Sun Q."/>
        </authorList>
    </citation>
    <scope>NUCLEOTIDE SEQUENCE [LARGE SCALE GENOMIC DNA]</scope>
    <source>
        <strain evidence="6 7">M29</strain>
    </source>
</reference>
<keyword evidence="2" id="KW-0238">DNA-binding</keyword>
<dbReference type="CDD" id="cd00090">
    <property type="entry name" value="HTH_ARSR"/>
    <property type="match status" value="1"/>
</dbReference>
<evidence type="ECO:0000256" key="3">
    <source>
        <dbReference type="ARBA" id="ARBA00023163"/>
    </source>
</evidence>
<feature type="domain" description="HTH crp-type" evidence="5">
    <location>
        <begin position="146"/>
        <end position="214"/>
    </location>
</feature>
<dbReference type="CDD" id="cd00038">
    <property type="entry name" value="CAP_ED"/>
    <property type="match status" value="1"/>
</dbReference>
<protein>
    <submittedName>
        <fullName evidence="6">Crp/Fnr family transcriptional regulator</fullName>
    </submittedName>
</protein>
<dbReference type="SUPFAM" id="SSF51206">
    <property type="entry name" value="cAMP-binding domain-like"/>
    <property type="match status" value="1"/>
</dbReference>
<dbReference type="InterPro" id="IPR012318">
    <property type="entry name" value="HTH_CRP"/>
</dbReference>
<keyword evidence="7" id="KW-1185">Reference proteome</keyword>
<dbReference type="Gene3D" id="2.60.120.10">
    <property type="entry name" value="Jelly Rolls"/>
    <property type="match status" value="1"/>
</dbReference>
<evidence type="ECO:0000256" key="1">
    <source>
        <dbReference type="ARBA" id="ARBA00023015"/>
    </source>
</evidence>
<dbReference type="EMBL" id="JACOQG010000005">
    <property type="protein sequence ID" value="MBC5778968.1"/>
    <property type="molecule type" value="Genomic_DNA"/>
</dbReference>
<keyword evidence="1" id="KW-0805">Transcription regulation</keyword>
<proteinExistence type="predicted"/>
<evidence type="ECO:0000259" key="4">
    <source>
        <dbReference type="PROSITE" id="PS50042"/>
    </source>
</evidence>
<dbReference type="InterPro" id="IPR036390">
    <property type="entry name" value="WH_DNA-bd_sf"/>
</dbReference>
<evidence type="ECO:0000313" key="7">
    <source>
        <dbReference type="Proteomes" id="UP000649826"/>
    </source>
</evidence>
<evidence type="ECO:0000256" key="2">
    <source>
        <dbReference type="ARBA" id="ARBA00023125"/>
    </source>
</evidence>
<dbReference type="Pfam" id="PF13545">
    <property type="entry name" value="HTH_Crp_2"/>
    <property type="match status" value="1"/>
</dbReference>
<evidence type="ECO:0000259" key="5">
    <source>
        <dbReference type="PROSITE" id="PS51063"/>
    </source>
</evidence>
<dbReference type="InterPro" id="IPR000595">
    <property type="entry name" value="cNMP-bd_dom"/>
</dbReference>
<dbReference type="SUPFAM" id="SSF46785">
    <property type="entry name" value="Winged helix' DNA-binding domain"/>
    <property type="match status" value="1"/>
</dbReference>
<dbReference type="PROSITE" id="PS51063">
    <property type="entry name" value="HTH_CRP_2"/>
    <property type="match status" value="1"/>
</dbReference>
<keyword evidence="3" id="KW-0804">Transcription</keyword>